<organism evidence="2 3">
    <name type="scientific">Stomatobaculum longum</name>
    <dbReference type="NCBI Taxonomy" id="796942"/>
    <lineage>
        <taxon>Bacteria</taxon>
        <taxon>Bacillati</taxon>
        <taxon>Bacillota</taxon>
        <taxon>Clostridia</taxon>
        <taxon>Lachnospirales</taxon>
        <taxon>Lachnospiraceae</taxon>
        <taxon>Stomatobaculum</taxon>
    </lineage>
</organism>
<evidence type="ECO:0000313" key="2">
    <source>
        <dbReference type="EMBL" id="EHO16030.1"/>
    </source>
</evidence>
<evidence type="ECO:0000256" key="1">
    <source>
        <dbReference type="SAM" id="Phobius"/>
    </source>
</evidence>
<keyword evidence="1" id="KW-0812">Transmembrane</keyword>
<feature type="transmembrane region" description="Helical" evidence="1">
    <location>
        <begin position="71"/>
        <end position="92"/>
    </location>
</feature>
<keyword evidence="1" id="KW-1133">Transmembrane helix</keyword>
<feature type="transmembrane region" description="Helical" evidence="1">
    <location>
        <begin position="143"/>
        <end position="167"/>
    </location>
</feature>
<reference evidence="2 3" key="1">
    <citation type="submission" date="2011-10" db="EMBL/GenBank/DDBJ databases">
        <title>The Genome Sequence of Lachnospiraceae bacterium ACC2.</title>
        <authorList>
            <consortium name="The Broad Institute Genome Sequencing Platform"/>
            <person name="Earl A."/>
            <person name="Ward D."/>
            <person name="Feldgarden M."/>
            <person name="Gevers D."/>
            <person name="Sizova M."/>
            <person name="Hazen A."/>
            <person name="Epstein S."/>
            <person name="Young S.K."/>
            <person name="Zeng Q."/>
            <person name="Gargeya S."/>
            <person name="Fitzgerald M."/>
            <person name="Haas B."/>
            <person name="Abouelleil A."/>
            <person name="Alvarado L."/>
            <person name="Arachchi H.M."/>
            <person name="Berlin A."/>
            <person name="Brown A."/>
            <person name="Chapman S.B."/>
            <person name="Chen Z."/>
            <person name="Dunbar C."/>
            <person name="Freedman E."/>
            <person name="Gearin G."/>
            <person name="Goldberg J."/>
            <person name="Griggs A."/>
            <person name="Gujja S."/>
            <person name="Heiman D."/>
            <person name="Howarth C."/>
            <person name="Larson L."/>
            <person name="Lui A."/>
            <person name="MacDonald P.J.P."/>
            <person name="Montmayeur A."/>
            <person name="Murphy C."/>
            <person name="Neiman D."/>
            <person name="Pearson M."/>
            <person name="Priest M."/>
            <person name="Roberts A."/>
            <person name="Saif S."/>
            <person name="Shea T."/>
            <person name="Shenoy N."/>
            <person name="Sisk P."/>
            <person name="Stolte C."/>
            <person name="Sykes S."/>
            <person name="Wortman J."/>
            <person name="Nusbaum C."/>
            <person name="Birren B."/>
        </authorList>
    </citation>
    <scope>NUCLEOTIDE SEQUENCE [LARGE SCALE GENOMIC DNA]</scope>
    <source>
        <strain evidence="2 3">ACC2</strain>
    </source>
</reference>
<feature type="transmembrane region" description="Helical" evidence="1">
    <location>
        <begin position="236"/>
        <end position="257"/>
    </location>
</feature>
<dbReference type="RefSeq" id="WP_009533408.1">
    <property type="nucleotide sequence ID" value="NZ_JH590863.1"/>
</dbReference>
<dbReference type="InterPro" id="IPR010540">
    <property type="entry name" value="CmpB_TMEM229"/>
</dbReference>
<feature type="transmembrane region" description="Helical" evidence="1">
    <location>
        <begin position="342"/>
        <end position="360"/>
    </location>
</feature>
<dbReference type="GeneID" id="86941305"/>
<sequence length="438" mass="49829">MRLFNGTDLALYFFFYAFAAWVLETLVFSLRRQRFVNCGILDLPLLLSHGTAMVILIIVSSGDIPYHSQAVFALVMTLTIGYLGEGIAERVLRKKRAALGKLRLRPNFKLRFLWAVLLAAVYESLVIVVQPLLFSLISLLPPLIVHITALVLSVLLFVDLLLVSVLARHLPTSAERQFLQQHKKKLGERLSEQLWERVYRSYPSLRQSEGSGIEAAEQELKAQGIVFARGINFEKLVWMLFLCAIIGDGIETLYVFFTAGVWMRRSSLVLGPFSIVWGLGAVVLTLVLSRIERQNVFSIFLTGFFFGGTFEYLCSVFTEAFFGMKFWDYSRIPLNIDGRTNVPFMCFWGLLAVLWLRFAYPPLSARIERINPILGLVLGWGIAVFLCCDMAVTAAVMVRAHARMAKPKAENAIEAFIDRYYPDDRIRRLWPNMKFLNS</sequence>
<accession>A0AA37DFT8</accession>
<gene>
    <name evidence="2" type="ORF">HMPREF9623_01576</name>
</gene>
<dbReference type="Proteomes" id="UP000018466">
    <property type="component" value="Unassembled WGS sequence"/>
</dbReference>
<keyword evidence="3" id="KW-1185">Reference proteome</keyword>
<evidence type="ECO:0008006" key="4">
    <source>
        <dbReference type="Google" id="ProtNLM"/>
    </source>
</evidence>
<feature type="transmembrane region" description="Helical" evidence="1">
    <location>
        <begin position="296"/>
        <end position="322"/>
    </location>
</feature>
<proteinExistence type="predicted"/>
<feature type="transmembrane region" description="Helical" evidence="1">
    <location>
        <begin position="372"/>
        <end position="398"/>
    </location>
</feature>
<feature type="transmembrane region" description="Helical" evidence="1">
    <location>
        <begin position="12"/>
        <end position="28"/>
    </location>
</feature>
<feature type="transmembrane region" description="Helical" evidence="1">
    <location>
        <begin position="112"/>
        <end position="137"/>
    </location>
</feature>
<dbReference type="EMBL" id="AGEL01000013">
    <property type="protein sequence ID" value="EHO16030.1"/>
    <property type="molecule type" value="Genomic_DNA"/>
</dbReference>
<feature type="transmembrane region" description="Helical" evidence="1">
    <location>
        <begin position="40"/>
        <end position="59"/>
    </location>
</feature>
<keyword evidence="1" id="KW-0472">Membrane</keyword>
<dbReference type="AlphaFoldDB" id="A0AA37DFT8"/>
<protein>
    <recommendedName>
        <fullName evidence="4">ABC transporter permease</fullName>
    </recommendedName>
</protein>
<feature type="transmembrane region" description="Helical" evidence="1">
    <location>
        <begin position="269"/>
        <end position="289"/>
    </location>
</feature>
<comment type="caution">
    <text evidence="2">The sequence shown here is derived from an EMBL/GenBank/DDBJ whole genome shotgun (WGS) entry which is preliminary data.</text>
</comment>
<evidence type="ECO:0000313" key="3">
    <source>
        <dbReference type="Proteomes" id="UP000018466"/>
    </source>
</evidence>
<name>A0AA37DFT8_9FIRM</name>
<dbReference type="Pfam" id="PF06541">
    <property type="entry name" value="ABC_trans_CmpB"/>
    <property type="match status" value="2"/>
</dbReference>